<dbReference type="Gene3D" id="1.10.1280.10">
    <property type="entry name" value="Di-copper center containing domain from catechol oxidase"/>
    <property type="match status" value="1"/>
</dbReference>
<accession>A0A9W8HDB8</accession>
<dbReference type="InterPro" id="IPR002227">
    <property type="entry name" value="Tyrosinase_Cu-bd"/>
</dbReference>
<dbReference type="PRINTS" id="PR00092">
    <property type="entry name" value="TYROSINASE"/>
</dbReference>
<evidence type="ECO:0000256" key="3">
    <source>
        <dbReference type="SAM" id="SignalP"/>
    </source>
</evidence>
<dbReference type="GO" id="GO:0046872">
    <property type="term" value="F:metal ion binding"/>
    <property type="evidence" value="ECO:0007669"/>
    <property type="project" value="UniProtKB-KW"/>
</dbReference>
<dbReference type="EMBL" id="JANBUL010000061">
    <property type="protein sequence ID" value="KAJ2782833.1"/>
    <property type="molecule type" value="Genomic_DNA"/>
</dbReference>
<dbReference type="PANTHER" id="PTHR11474">
    <property type="entry name" value="TYROSINASE FAMILY MEMBER"/>
    <property type="match status" value="1"/>
</dbReference>
<evidence type="ECO:0000256" key="1">
    <source>
        <dbReference type="ARBA" id="ARBA00022723"/>
    </source>
</evidence>
<dbReference type="GO" id="GO:0016491">
    <property type="term" value="F:oxidoreductase activity"/>
    <property type="evidence" value="ECO:0007669"/>
    <property type="project" value="InterPro"/>
</dbReference>
<proteinExistence type="predicted"/>
<feature type="signal peptide" evidence="3">
    <location>
        <begin position="1"/>
        <end position="20"/>
    </location>
</feature>
<dbReference type="AlphaFoldDB" id="A0A9W8HDB8"/>
<feature type="chain" id="PRO_5040779637" description="Tyrosinase copper-binding domain-containing protein" evidence="3">
    <location>
        <begin position="21"/>
        <end position="442"/>
    </location>
</feature>
<evidence type="ECO:0000259" key="4">
    <source>
        <dbReference type="PROSITE" id="PS00498"/>
    </source>
</evidence>
<keyword evidence="6" id="KW-1185">Reference proteome</keyword>
<dbReference type="OrthoDB" id="6132182at2759"/>
<evidence type="ECO:0000313" key="6">
    <source>
        <dbReference type="Proteomes" id="UP001140217"/>
    </source>
</evidence>
<dbReference type="Proteomes" id="UP001140217">
    <property type="component" value="Unassembled WGS sequence"/>
</dbReference>
<keyword evidence="1" id="KW-0479">Metal-binding</keyword>
<feature type="domain" description="Tyrosinase copper-binding" evidence="4">
    <location>
        <begin position="223"/>
        <end position="234"/>
    </location>
</feature>
<sequence length="442" mass="49401">MKLFAHVLGLALALASLVVAQTPPAGVPPIAKCTSITVRKEIRSLSPAEWATYNRAVNTAMEKGWMDWYGFFHLKIQNEIHKHVSFFVYHRNLVIDFENVLRRYEPTVVIPYWNSVADAQNPPGSPVLGANYLGGNGDPANGNCVTTGIGANWKFVYPTAHCLRRNYGEGSNVQRWFPAEFVTSLFQTETTYDAFRRRIENTAHGAVHASLGGEMNTMFSPEDPVFMIHHANIDRIYAQWQAIDPENRTYMYEGANPDGTQAKITDSLKYSDAHVYDVIRLGYGKACYTYDTILAANGNTLALTRDYSTRNGTAASGTPPTPPRKCTTPNTCERQLVRQLPRPLLKKYFPAFAEGRFNGLATEMWNIHPLQPMAADGPSARAFVPPAPNENMRGKLQYPTPAPESYIKMMHLNVTEVREVEQEARDFIDALNAAGYLSPYLV</sequence>
<reference evidence="5" key="1">
    <citation type="submission" date="2022-07" db="EMBL/GenBank/DDBJ databases">
        <title>Phylogenomic reconstructions and comparative analyses of Kickxellomycotina fungi.</title>
        <authorList>
            <person name="Reynolds N.K."/>
            <person name="Stajich J.E."/>
            <person name="Barry K."/>
            <person name="Grigoriev I.V."/>
            <person name="Crous P."/>
            <person name="Smith M.E."/>
        </authorList>
    </citation>
    <scope>NUCLEOTIDE SEQUENCE</scope>
    <source>
        <strain evidence="5">NBRC 105414</strain>
    </source>
</reference>
<keyword evidence="2" id="KW-0186">Copper</keyword>
<dbReference type="SUPFAM" id="SSF48056">
    <property type="entry name" value="Di-copper centre-containing domain"/>
    <property type="match status" value="1"/>
</dbReference>
<name>A0A9W8HDB8_9FUNG</name>
<keyword evidence="3" id="KW-0732">Signal</keyword>
<dbReference type="Pfam" id="PF00264">
    <property type="entry name" value="Tyrosinase"/>
    <property type="match status" value="1"/>
</dbReference>
<dbReference type="InterPro" id="IPR008922">
    <property type="entry name" value="Di-copper_centre_dom_sf"/>
</dbReference>
<evidence type="ECO:0000313" key="5">
    <source>
        <dbReference type="EMBL" id="KAJ2782833.1"/>
    </source>
</evidence>
<gene>
    <name evidence="5" type="ORF">H4R18_002044</name>
</gene>
<organism evidence="5 6">
    <name type="scientific">Coemansia javaensis</name>
    <dbReference type="NCBI Taxonomy" id="2761396"/>
    <lineage>
        <taxon>Eukaryota</taxon>
        <taxon>Fungi</taxon>
        <taxon>Fungi incertae sedis</taxon>
        <taxon>Zoopagomycota</taxon>
        <taxon>Kickxellomycotina</taxon>
        <taxon>Kickxellomycetes</taxon>
        <taxon>Kickxellales</taxon>
        <taxon>Kickxellaceae</taxon>
        <taxon>Coemansia</taxon>
    </lineage>
</organism>
<dbReference type="InterPro" id="IPR050316">
    <property type="entry name" value="Tyrosinase/Hemocyanin"/>
</dbReference>
<evidence type="ECO:0000256" key="2">
    <source>
        <dbReference type="ARBA" id="ARBA00023008"/>
    </source>
</evidence>
<comment type="caution">
    <text evidence="5">The sequence shown here is derived from an EMBL/GenBank/DDBJ whole genome shotgun (WGS) entry which is preliminary data.</text>
</comment>
<protein>
    <recommendedName>
        <fullName evidence="4">Tyrosinase copper-binding domain-containing protein</fullName>
    </recommendedName>
</protein>
<dbReference type="PROSITE" id="PS00498">
    <property type="entry name" value="TYROSINASE_2"/>
    <property type="match status" value="1"/>
</dbReference>
<dbReference type="PANTHER" id="PTHR11474:SF126">
    <property type="entry name" value="TYROSINASE-LIKE PROTEIN TYR-1-RELATED"/>
    <property type="match status" value="1"/>
</dbReference>